<evidence type="ECO:0000313" key="1">
    <source>
        <dbReference type="EMBL" id="MRN55893.1"/>
    </source>
</evidence>
<dbReference type="SUPFAM" id="SSF74650">
    <property type="entry name" value="Galactose mutarotase-like"/>
    <property type="match status" value="1"/>
</dbReference>
<proteinExistence type="predicted"/>
<dbReference type="GO" id="GO:0030246">
    <property type="term" value="F:carbohydrate binding"/>
    <property type="evidence" value="ECO:0007669"/>
    <property type="project" value="InterPro"/>
</dbReference>
<dbReference type="Gene3D" id="2.70.98.10">
    <property type="match status" value="1"/>
</dbReference>
<dbReference type="EMBL" id="WJXB01000011">
    <property type="protein sequence ID" value="MRN55893.1"/>
    <property type="molecule type" value="Genomic_DNA"/>
</dbReference>
<dbReference type="RefSeq" id="WP_154121397.1">
    <property type="nucleotide sequence ID" value="NZ_WJXB01000011.1"/>
</dbReference>
<dbReference type="GO" id="GO:0005975">
    <property type="term" value="P:carbohydrate metabolic process"/>
    <property type="evidence" value="ECO:0007669"/>
    <property type="project" value="InterPro"/>
</dbReference>
<gene>
    <name evidence="1" type="ORF">GJB61_23245</name>
</gene>
<evidence type="ECO:0008006" key="3">
    <source>
        <dbReference type="Google" id="ProtNLM"/>
    </source>
</evidence>
<dbReference type="Proteomes" id="UP000463051">
    <property type="component" value="Unassembled WGS sequence"/>
</dbReference>
<keyword evidence="2" id="KW-1185">Reference proteome</keyword>
<comment type="caution">
    <text evidence="1">The sequence shown here is derived from an EMBL/GenBank/DDBJ whole genome shotgun (WGS) entry which is preliminary data.</text>
</comment>
<protein>
    <recommendedName>
        <fullName evidence="3">Galactose mutarotase</fullName>
    </recommendedName>
</protein>
<dbReference type="InterPro" id="IPR014718">
    <property type="entry name" value="GH-type_carb-bd"/>
</dbReference>
<dbReference type="AlphaFoldDB" id="A0A7X2HAM2"/>
<organism evidence="1 2">
    <name type="scientific">Paenibacillus monticola</name>
    <dbReference type="NCBI Taxonomy" id="2666075"/>
    <lineage>
        <taxon>Bacteria</taxon>
        <taxon>Bacillati</taxon>
        <taxon>Bacillota</taxon>
        <taxon>Bacilli</taxon>
        <taxon>Bacillales</taxon>
        <taxon>Paenibacillaceae</taxon>
        <taxon>Paenibacillus</taxon>
    </lineage>
</organism>
<dbReference type="GO" id="GO:0003824">
    <property type="term" value="F:catalytic activity"/>
    <property type="evidence" value="ECO:0007669"/>
    <property type="project" value="InterPro"/>
</dbReference>
<sequence>MMIWRKAEIEGYAAWIGETDLVSIGIIPELGSKMITLRNRKTDREWLWRSGKPLGNGGYGSSFAAGDESGWDEMFPCIDACMYPQQPWQDRAIPDHGEVWSLGWEHHCTGSALHCRVEGVQLPYLLEKVYSCATEGTIRIDYTLTNKSDSPFSFLWAAHPLLQIHEGMQLHMPSELKEIEVAYSEGGRLGVSQDTRSWPFVQTAAGIVDLSTMEPAAGNFAEKYYFTGKLGDGFVGISDPVTGEALWFTFPAEQVPYLAVWANYAGYGGNYHVALEPATGRMDSLQQAIPRNEAAVVEGQGIYRWFLEINIT</sequence>
<accession>A0A7X2HAM2</accession>
<name>A0A7X2HAM2_9BACL</name>
<dbReference type="InterPro" id="IPR011013">
    <property type="entry name" value="Gal_mutarotase_sf_dom"/>
</dbReference>
<reference evidence="1 2" key="1">
    <citation type="submission" date="2019-11" db="EMBL/GenBank/DDBJ databases">
        <title>Paenibacillus monticola sp. nov., a novel PGPR strain isolated from mountain sample in China.</title>
        <authorList>
            <person name="Zhao Q."/>
            <person name="Li H.-P."/>
            <person name="Zhang J.-L."/>
        </authorList>
    </citation>
    <scope>NUCLEOTIDE SEQUENCE [LARGE SCALE GENOMIC DNA]</scope>
    <source>
        <strain evidence="1 2">LC-T2</strain>
    </source>
</reference>
<evidence type="ECO:0000313" key="2">
    <source>
        <dbReference type="Proteomes" id="UP000463051"/>
    </source>
</evidence>